<dbReference type="Proteomes" id="UP000594014">
    <property type="component" value="Chromosome"/>
</dbReference>
<accession>A0ACD1AAU8</accession>
<sequence length="202" mass="23156">MITKRSKFWTIVFAFLPGAGHMYNGFMKMGVSFMGLFFIVWALASFINIGAIAFLAPVIWFYAFFDCINRVFQDDAEFYNQEDRFLFTVEQLERFNWNILGKQNLLIGTILVIIGIYAIWNNVILDTLWTYNLLPQEVYNLIVSFGSMIPQLVVGVLIIWAGFGLIMGKKREIENESPIKGNAGGAEREAVCFKEQEDSDEE</sequence>
<name>A0ACD1AAU8_9FIRM</name>
<keyword evidence="2" id="KW-1185">Reference proteome</keyword>
<reference evidence="1" key="1">
    <citation type="submission" date="2019-08" db="EMBL/GenBank/DDBJ databases">
        <title>Genome sequence of Clostridiales bacterium MT110.</title>
        <authorList>
            <person name="Cao J."/>
        </authorList>
    </citation>
    <scope>NUCLEOTIDE SEQUENCE</scope>
    <source>
        <strain evidence="1">MT110</strain>
    </source>
</reference>
<organism evidence="1 2">
    <name type="scientific">Anoxybacterium hadale</name>
    <dbReference type="NCBI Taxonomy" id="3408580"/>
    <lineage>
        <taxon>Bacteria</taxon>
        <taxon>Bacillati</taxon>
        <taxon>Bacillota</taxon>
        <taxon>Clostridia</taxon>
        <taxon>Peptostreptococcales</taxon>
        <taxon>Anaerovoracaceae</taxon>
        <taxon>Anoxybacterium</taxon>
    </lineage>
</organism>
<proteinExistence type="predicted"/>
<dbReference type="EMBL" id="CP042469">
    <property type="protein sequence ID" value="QOX63565.1"/>
    <property type="molecule type" value="Genomic_DNA"/>
</dbReference>
<gene>
    <name evidence="1" type="ORF">FRZ06_09475</name>
</gene>
<protein>
    <submittedName>
        <fullName evidence="1">Uncharacterized protein</fullName>
    </submittedName>
</protein>
<evidence type="ECO:0000313" key="2">
    <source>
        <dbReference type="Proteomes" id="UP000594014"/>
    </source>
</evidence>
<evidence type="ECO:0000313" key="1">
    <source>
        <dbReference type="EMBL" id="QOX63565.1"/>
    </source>
</evidence>